<dbReference type="GO" id="GO:0005737">
    <property type="term" value="C:cytoplasm"/>
    <property type="evidence" value="ECO:0007669"/>
    <property type="project" value="TreeGrafter"/>
</dbReference>
<keyword evidence="5 9" id="KW-0269">Exonuclease</keyword>
<keyword evidence="6" id="KW-0460">Magnesium</keyword>
<dbReference type="SUPFAM" id="SSF53098">
    <property type="entry name" value="Ribonuclease H-like"/>
    <property type="match status" value="1"/>
</dbReference>
<keyword evidence="4" id="KW-0378">Hydrolase</keyword>
<proteinExistence type="inferred from homology"/>
<dbReference type="Gene3D" id="3.30.420.10">
    <property type="entry name" value="Ribonuclease H-like superfamily/Ribonuclease H"/>
    <property type="match status" value="2"/>
</dbReference>
<accession>A0A2G8JVB3</accession>
<comment type="similarity">
    <text evidence="7">Belongs to the exonuclease superfamily. TREX family.</text>
</comment>
<keyword evidence="2" id="KW-0540">Nuclease</keyword>
<gene>
    <name evidence="9" type="ORF">BSL78_23455</name>
</gene>
<protein>
    <submittedName>
        <fullName evidence="9">Three prime repair exonuclease 2</fullName>
    </submittedName>
</protein>
<dbReference type="OrthoDB" id="10250935at2759"/>
<dbReference type="GO" id="GO:0008296">
    <property type="term" value="F:3'-5'-DNA exonuclease activity"/>
    <property type="evidence" value="ECO:0007669"/>
    <property type="project" value="TreeGrafter"/>
</dbReference>
<dbReference type="AlphaFoldDB" id="A0A2G8JVB3"/>
<evidence type="ECO:0000256" key="7">
    <source>
        <dbReference type="ARBA" id="ARBA00025769"/>
    </source>
</evidence>
<dbReference type="EMBL" id="MRZV01001210">
    <property type="protein sequence ID" value="PIK39701.1"/>
    <property type="molecule type" value="Genomic_DNA"/>
</dbReference>
<evidence type="ECO:0000313" key="9">
    <source>
        <dbReference type="EMBL" id="PIK39701.1"/>
    </source>
</evidence>
<dbReference type="SMART" id="SM00479">
    <property type="entry name" value="EXOIII"/>
    <property type="match status" value="1"/>
</dbReference>
<evidence type="ECO:0000256" key="4">
    <source>
        <dbReference type="ARBA" id="ARBA00022801"/>
    </source>
</evidence>
<evidence type="ECO:0000256" key="1">
    <source>
        <dbReference type="ARBA" id="ARBA00001946"/>
    </source>
</evidence>
<organism evidence="9 10">
    <name type="scientific">Stichopus japonicus</name>
    <name type="common">Sea cucumber</name>
    <dbReference type="NCBI Taxonomy" id="307972"/>
    <lineage>
        <taxon>Eukaryota</taxon>
        <taxon>Metazoa</taxon>
        <taxon>Echinodermata</taxon>
        <taxon>Eleutherozoa</taxon>
        <taxon>Echinozoa</taxon>
        <taxon>Holothuroidea</taxon>
        <taxon>Aspidochirotacea</taxon>
        <taxon>Aspidochirotida</taxon>
        <taxon>Stichopodidae</taxon>
        <taxon>Apostichopus</taxon>
    </lineage>
</organism>
<keyword evidence="3" id="KW-0479">Metal-binding</keyword>
<evidence type="ECO:0000256" key="2">
    <source>
        <dbReference type="ARBA" id="ARBA00022722"/>
    </source>
</evidence>
<evidence type="ECO:0000313" key="10">
    <source>
        <dbReference type="Proteomes" id="UP000230750"/>
    </source>
</evidence>
<dbReference type="GO" id="GO:0003676">
    <property type="term" value="F:nucleic acid binding"/>
    <property type="evidence" value="ECO:0007669"/>
    <property type="project" value="InterPro"/>
</dbReference>
<feature type="domain" description="Exonuclease" evidence="8">
    <location>
        <begin position="12"/>
        <end position="347"/>
    </location>
</feature>
<dbReference type="PANTHER" id="PTHR13058:SF19">
    <property type="entry name" value="LD40940P"/>
    <property type="match status" value="1"/>
</dbReference>
<reference evidence="9 10" key="1">
    <citation type="journal article" date="2017" name="PLoS Biol.">
        <title>The sea cucumber genome provides insights into morphological evolution and visceral regeneration.</title>
        <authorList>
            <person name="Zhang X."/>
            <person name="Sun L."/>
            <person name="Yuan J."/>
            <person name="Sun Y."/>
            <person name="Gao Y."/>
            <person name="Zhang L."/>
            <person name="Li S."/>
            <person name="Dai H."/>
            <person name="Hamel J.F."/>
            <person name="Liu C."/>
            <person name="Yu Y."/>
            <person name="Liu S."/>
            <person name="Lin W."/>
            <person name="Guo K."/>
            <person name="Jin S."/>
            <person name="Xu P."/>
            <person name="Storey K.B."/>
            <person name="Huan P."/>
            <person name="Zhang T."/>
            <person name="Zhou Y."/>
            <person name="Zhang J."/>
            <person name="Lin C."/>
            <person name="Li X."/>
            <person name="Xing L."/>
            <person name="Huo D."/>
            <person name="Sun M."/>
            <person name="Wang L."/>
            <person name="Mercier A."/>
            <person name="Li F."/>
            <person name="Yang H."/>
            <person name="Xiang J."/>
        </authorList>
    </citation>
    <scope>NUCLEOTIDE SEQUENCE [LARGE SCALE GENOMIC DNA]</scope>
    <source>
        <strain evidence="9">Shaxun</strain>
        <tissue evidence="9">Muscle</tissue>
    </source>
</reference>
<keyword evidence="10" id="KW-1185">Reference proteome</keyword>
<dbReference type="InterPro" id="IPR036397">
    <property type="entry name" value="RNaseH_sf"/>
</dbReference>
<evidence type="ECO:0000256" key="3">
    <source>
        <dbReference type="ARBA" id="ARBA00022723"/>
    </source>
</evidence>
<evidence type="ECO:0000256" key="5">
    <source>
        <dbReference type="ARBA" id="ARBA00022839"/>
    </source>
</evidence>
<name>A0A2G8JVB3_STIJA</name>
<dbReference type="GO" id="GO:0006308">
    <property type="term" value="P:DNA catabolic process"/>
    <property type="evidence" value="ECO:0007669"/>
    <property type="project" value="TreeGrafter"/>
</dbReference>
<dbReference type="GO" id="GO:0046872">
    <property type="term" value="F:metal ion binding"/>
    <property type="evidence" value="ECO:0007669"/>
    <property type="project" value="UniProtKB-KW"/>
</dbReference>
<comment type="caution">
    <text evidence="9">The sequence shown here is derived from an EMBL/GenBank/DDBJ whole genome shotgun (WGS) entry which is preliminary data.</text>
</comment>
<dbReference type="InterPro" id="IPR012337">
    <property type="entry name" value="RNaseH-like_sf"/>
</dbReference>
<dbReference type="InterPro" id="IPR013520">
    <property type="entry name" value="Ribonucl_H"/>
</dbReference>
<sequence length="367" mass="41154">MEKPLERNPIQTFVFLDIESTAVLAMDKPKMTEICLTAVHRKELLDFSRIRTKVGIRTPKLPRVTDSLSICLNPGKPVHSVAYELSGLDNTNLNGSCKRQFGELDATLLKLFLTRQARPICLIAHNGMKFDFPLLKAELKGINYNFPILDIKCGDTLQAFRDLDDGLDVKRELPKKWHVPFSQATKLANSPIIDMAGSEKKRLRTSVARCLFSKSLLPGSTQGASECIGHDPAQHIIVTKDHDRKLDVPDQHQSGLRVKRTCEGSQGFDLADSYKRPRKVDYIPTKDDPLRLATPSPPRRNGGRYSYKLVDVYQHMFGQLPDNAHHAVSDVNTLLAIFVARADSLIEYFENNSVNFGVIPIFYGKGA</sequence>
<dbReference type="InterPro" id="IPR040393">
    <property type="entry name" value="TREX1/2"/>
</dbReference>
<comment type="cofactor">
    <cofactor evidence="1">
        <name>Mg(2+)</name>
        <dbReference type="ChEBI" id="CHEBI:18420"/>
    </cofactor>
</comment>
<evidence type="ECO:0000259" key="8">
    <source>
        <dbReference type="SMART" id="SM00479"/>
    </source>
</evidence>
<dbReference type="PANTHER" id="PTHR13058">
    <property type="entry name" value="THREE PRIME REPAIR EXONUCLEASE 1, 2"/>
    <property type="match status" value="1"/>
</dbReference>
<dbReference type="STRING" id="307972.A0A2G8JVB3"/>
<evidence type="ECO:0000256" key="6">
    <source>
        <dbReference type="ARBA" id="ARBA00022842"/>
    </source>
</evidence>
<dbReference type="Proteomes" id="UP000230750">
    <property type="component" value="Unassembled WGS sequence"/>
</dbReference>